<dbReference type="EMBL" id="JAAHTE010000192">
    <property type="protein sequence ID" value="NEU02708.1"/>
    <property type="molecule type" value="Genomic_DNA"/>
</dbReference>
<feature type="chain" id="PRO_5025459270" description="Lipoprotein" evidence="1">
    <location>
        <begin position="20"/>
        <end position="72"/>
    </location>
</feature>
<evidence type="ECO:0000313" key="2">
    <source>
        <dbReference type="EMBL" id="NEU02708.1"/>
    </source>
</evidence>
<dbReference type="PROSITE" id="PS51257">
    <property type="entry name" value="PROKAR_LIPOPROTEIN"/>
    <property type="match status" value="1"/>
</dbReference>
<proteinExistence type="predicted"/>
<comment type="caution">
    <text evidence="2">The sequence shown here is derived from an EMBL/GenBank/DDBJ whole genome shotgun (WGS) entry which is preliminary data.</text>
</comment>
<dbReference type="AlphaFoldDB" id="A0A6D1A772"/>
<protein>
    <recommendedName>
        <fullName evidence="3">Lipoprotein</fullName>
    </recommendedName>
</protein>
<accession>A0A6D1A772</accession>
<keyword evidence="1" id="KW-0732">Signal</keyword>
<organism evidence="2">
    <name type="scientific">Escherichia coli</name>
    <dbReference type="NCBI Taxonomy" id="562"/>
    <lineage>
        <taxon>Bacteria</taxon>
        <taxon>Pseudomonadati</taxon>
        <taxon>Pseudomonadota</taxon>
        <taxon>Gammaproteobacteria</taxon>
        <taxon>Enterobacterales</taxon>
        <taxon>Enterobacteriaceae</taxon>
        <taxon>Escherichia</taxon>
    </lineage>
</organism>
<name>A0A6D1A772_ECOLX</name>
<reference evidence="2" key="1">
    <citation type="submission" date="2020-02" db="EMBL/GenBank/DDBJ databases">
        <title>Investigating the Use of Bacteriophages as New Decolonization Strategy for Intestinal Carriage of CTX-M-15-producing ST131 Escherichia coli: an In Vitro Continuous Culture System Model.</title>
        <authorList>
            <person name="Bernasconi O.J."/>
            <person name="Campos-Madueno E.I."/>
            <person name="Dona V."/>
            <person name="Perreten V."/>
            <person name="Carattoli A."/>
            <person name="Endimiani A."/>
        </authorList>
    </citation>
    <scope>NUCLEOTIDE SEQUENCE</scope>
    <source>
        <strain evidence="2">4901.28</strain>
    </source>
</reference>
<evidence type="ECO:0008006" key="3">
    <source>
        <dbReference type="Google" id="ProtNLM"/>
    </source>
</evidence>
<sequence>MKKNIKKTLLISSSFSALALSIVSASCIHKLSPSILLAKEFLKTNPVSKDDNKKNIDLRITRLKELASKEKD</sequence>
<feature type="non-terminal residue" evidence="2">
    <location>
        <position position="72"/>
    </location>
</feature>
<evidence type="ECO:0000256" key="1">
    <source>
        <dbReference type="SAM" id="SignalP"/>
    </source>
</evidence>
<gene>
    <name evidence="2" type="ORF">G3563_26790</name>
</gene>
<feature type="signal peptide" evidence="1">
    <location>
        <begin position="1"/>
        <end position="19"/>
    </location>
</feature>